<dbReference type="PANTHER" id="PTHR11671">
    <property type="entry name" value="V-TYPE ATP SYNTHASE SUBUNIT D"/>
    <property type="match status" value="1"/>
</dbReference>
<dbReference type="Gene3D" id="1.10.287.3240">
    <property type="match status" value="1"/>
</dbReference>
<name>A0A836ED54_9HYME</name>
<dbReference type="AlphaFoldDB" id="A0A836ED54"/>
<dbReference type="GO" id="GO:0046961">
    <property type="term" value="F:proton-transporting ATPase activity, rotational mechanism"/>
    <property type="evidence" value="ECO:0007669"/>
    <property type="project" value="InterPro"/>
</dbReference>
<comment type="caution">
    <text evidence="5">The sequence shown here is derived from an EMBL/GenBank/DDBJ whole genome shotgun (WGS) entry which is preliminary data.</text>
</comment>
<dbReference type="EMBL" id="JAANHZ010000506">
    <property type="protein sequence ID" value="KAG5310197.1"/>
    <property type="molecule type" value="Genomic_DNA"/>
</dbReference>
<evidence type="ECO:0000313" key="5">
    <source>
        <dbReference type="EMBL" id="KAG5310197.1"/>
    </source>
</evidence>
<accession>A0A836ED54</accession>
<feature type="non-terminal residue" evidence="5">
    <location>
        <position position="1"/>
    </location>
</feature>
<dbReference type="Pfam" id="PF01813">
    <property type="entry name" value="ATP-synt_D"/>
    <property type="match status" value="1"/>
</dbReference>
<reference evidence="5" key="1">
    <citation type="submission" date="2020-02" db="EMBL/GenBank/DDBJ databases">
        <title>Relaxed selection underlies rapid genomic changes in the transitions from sociality to social parasitism in ants.</title>
        <authorList>
            <person name="Bi X."/>
        </authorList>
    </citation>
    <scope>NUCLEOTIDE SEQUENCE</scope>
    <source>
        <strain evidence="5">BGI-DK2013a</strain>
        <tissue evidence="5">Whole body</tissue>
    </source>
</reference>
<organism evidence="5 6">
    <name type="scientific">Acromyrmex insinuator</name>
    <dbReference type="NCBI Taxonomy" id="230686"/>
    <lineage>
        <taxon>Eukaryota</taxon>
        <taxon>Metazoa</taxon>
        <taxon>Ecdysozoa</taxon>
        <taxon>Arthropoda</taxon>
        <taxon>Hexapoda</taxon>
        <taxon>Insecta</taxon>
        <taxon>Pterygota</taxon>
        <taxon>Neoptera</taxon>
        <taxon>Endopterygota</taxon>
        <taxon>Hymenoptera</taxon>
        <taxon>Apocrita</taxon>
        <taxon>Aculeata</taxon>
        <taxon>Formicoidea</taxon>
        <taxon>Formicidae</taxon>
        <taxon>Myrmicinae</taxon>
        <taxon>Acromyrmex</taxon>
    </lineage>
</organism>
<evidence type="ECO:0000256" key="3">
    <source>
        <dbReference type="ARBA" id="ARBA00023065"/>
    </source>
</evidence>
<proteinExistence type="inferred from homology"/>
<keyword evidence="3" id="KW-0406">Ion transport</keyword>
<dbReference type="InterPro" id="IPR002699">
    <property type="entry name" value="V_ATPase_D"/>
</dbReference>
<sequence length="239" mass="27742">MEIVDRLAVFPTSSSHTNVKCRLTCARRGRDLLSKRIDGLLIRFRQIMLQLLKNKSQLGQVMREAAFSLVEVNYATGGVNELVLQAVDKAKTKIRSREEMIGGIRLWIYEAFRSGADPFKFIGLARGGQQVARLKINYGKAIDLLVELASLQRNCRIVDRIIKTTRRRVNALRYIIIPRLERTLAYIITELDEYEREEFYRLKKIREGKTKRSCDRQSSYHFIRSANVLLDDTDEDLLF</sequence>
<feature type="non-terminal residue" evidence="5">
    <location>
        <position position="239"/>
    </location>
</feature>
<comment type="function">
    <text evidence="4">Subunit of the V1 complex of vacuolar(H+)-ATPase (V-ATPase), a multisubunit enzyme composed of a peripheral complex (V1) that hydrolyzes ATP and a membrane integral complex (V0) that translocates protons. V-ATPase is responsible for acidifying and maintaining the pH of intracellular compartments and in some cell types, is targeted to the plasma membrane, where it is responsible for acidifying the extracellular environment.</text>
</comment>
<evidence type="ECO:0000256" key="1">
    <source>
        <dbReference type="ARBA" id="ARBA00005850"/>
    </source>
</evidence>
<evidence type="ECO:0000256" key="2">
    <source>
        <dbReference type="ARBA" id="ARBA00022448"/>
    </source>
</evidence>
<gene>
    <name evidence="5" type="primary">Atp6v1d</name>
    <name evidence="5" type="ORF">G6Z75_0009552</name>
</gene>
<protein>
    <submittedName>
        <fullName evidence="5">VATD ATPase</fullName>
    </submittedName>
</protein>
<comment type="similarity">
    <text evidence="1">Belongs to the V-ATPase D subunit family.</text>
</comment>
<keyword evidence="2" id="KW-0813">Transport</keyword>
<dbReference type="NCBIfam" id="TIGR00309">
    <property type="entry name" value="V_ATPase_subD"/>
    <property type="match status" value="1"/>
</dbReference>
<evidence type="ECO:0000256" key="4">
    <source>
        <dbReference type="ARBA" id="ARBA00045737"/>
    </source>
</evidence>
<evidence type="ECO:0000313" key="6">
    <source>
        <dbReference type="Proteomes" id="UP000667349"/>
    </source>
</evidence>
<dbReference type="Proteomes" id="UP000667349">
    <property type="component" value="Unassembled WGS sequence"/>
</dbReference>
<keyword evidence="6" id="KW-1185">Reference proteome</keyword>